<organism evidence="2 3">
    <name type="scientific">Tanacetum coccineum</name>
    <dbReference type="NCBI Taxonomy" id="301880"/>
    <lineage>
        <taxon>Eukaryota</taxon>
        <taxon>Viridiplantae</taxon>
        <taxon>Streptophyta</taxon>
        <taxon>Embryophyta</taxon>
        <taxon>Tracheophyta</taxon>
        <taxon>Spermatophyta</taxon>
        <taxon>Magnoliopsida</taxon>
        <taxon>eudicotyledons</taxon>
        <taxon>Gunneridae</taxon>
        <taxon>Pentapetalae</taxon>
        <taxon>asterids</taxon>
        <taxon>campanulids</taxon>
        <taxon>Asterales</taxon>
        <taxon>Asteraceae</taxon>
        <taxon>Asteroideae</taxon>
        <taxon>Anthemideae</taxon>
        <taxon>Anthemidinae</taxon>
        <taxon>Tanacetum</taxon>
    </lineage>
</organism>
<reference evidence="2" key="1">
    <citation type="journal article" date="2022" name="Int. J. Mol. Sci.">
        <title>Draft Genome of Tanacetum Coccineum: Genomic Comparison of Closely Related Tanacetum-Family Plants.</title>
        <authorList>
            <person name="Yamashiro T."/>
            <person name="Shiraishi A."/>
            <person name="Nakayama K."/>
            <person name="Satake H."/>
        </authorList>
    </citation>
    <scope>NUCLEOTIDE SEQUENCE</scope>
</reference>
<gene>
    <name evidence="2" type="ORF">Tco_1031952</name>
</gene>
<proteinExistence type="predicted"/>
<dbReference type="EMBL" id="BQNB010018280">
    <property type="protein sequence ID" value="GJT72666.1"/>
    <property type="molecule type" value="Genomic_DNA"/>
</dbReference>
<sequence length="685" mass="77483">MSRRKFNELAQHLQDIMMESLPKMVDECIKKILQTQVPLHVAQEIRLERENSQAEVAKMIADAIQQESKNFQSKISSQVNDAITNHIPSQVDSSVRNYKNLNNNDIKDMYLLIINHKVDDYAETGLSWSLSVFIRSIKKYKVFSIVSEPVYGIIYKNSKKEKRVMRHQEVHKFCDATLKTVLERLKSYNNDVKYGYVTYNLKVPEIYMNQFWFTINKHDSSYRFKIGKKRFTLNMEVFREIFQICPKLPNQEFDALPSDEEIVSFIKELGHKGDIKSVSDANFIAYKTYLAYATGAATPKKARKFKKPAPPSTYRTIVIVEEGEPEPARKVKKAPAKAARGGLSEGADFESEVPDEPKGKLIDTSEGTGLKPGVPDVSKADSSKSEYESWGDSGDEANVKGDDEDVQDSDDEPQHANDERTNFENQETNDDEEETNDEFVHTHPNYVPMDDEKNDESNDVDKEEYDRIGKELYGDVNVRLTNAEQDDEGEEDADTTDVAHVQVEQTQEQTTGNATIEVPPFSSSHSVSSNYTSAFLNLENLQSTESKVVSMLDINVQHEVLHTSPLLTIPVSVITEHIVFNPSEIDKTAPAITITSLLSSLFPNLYLSTPIPTPTPTNTEATTLTPYVLESKTLNTIHLRLSDLEKDVKELKNVDHSSALLSKIKYEVPNSVKEYLGTSLYDALY</sequence>
<feature type="compositionally biased region" description="Basic and acidic residues" evidence="1">
    <location>
        <begin position="412"/>
        <end position="422"/>
    </location>
</feature>
<feature type="compositionally biased region" description="Acidic residues" evidence="1">
    <location>
        <begin position="402"/>
        <end position="411"/>
    </location>
</feature>
<evidence type="ECO:0000313" key="2">
    <source>
        <dbReference type="EMBL" id="GJT72666.1"/>
    </source>
</evidence>
<feature type="region of interest" description="Disordered" evidence="1">
    <location>
        <begin position="325"/>
        <end position="460"/>
    </location>
</feature>
<keyword evidence="3" id="KW-1185">Reference proteome</keyword>
<dbReference type="Proteomes" id="UP001151760">
    <property type="component" value="Unassembled WGS sequence"/>
</dbReference>
<feature type="compositionally biased region" description="Basic and acidic residues" evidence="1">
    <location>
        <begin position="378"/>
        <end position="387"/>
    </location>
</feature>
<reference evidence="2" key="2">
    <citation type="submission" date="2022-01" db="EMBL/GenBank/DDBJ databases">
        <authorList>
            <person name="Yamashiro T."/>
            <person name="Shiraishi A."/>
            <person name="Satake H."/>
            <person name="Nakayama K."/>
        </authorList>
    </citation>
    <scope>NUCLEOTIDE SEQUENCE</scope>
</reference>
<name>A0ABQ5GAV6_9ASTR</name>
<comment type="caution">
    <text evidence="2">The sequence shown here is derived from an EMBL/GenBank/DDBJ whole genome shotgun (WGS) entry which is preliminary data.</text>
</comment>
<feature type="non-terminal residue" evidence="2">
    <location>
        <position position="685"/>
    </location>
</feature>
<evidence type="ECO:0000313" key="3">
    <source>
        <dbReference type="Proteomes" id="UP001151760"/>
    </source>
</evidence>
<evidence type="ECO:0000256" key="1">
    <source>
        <dbReference type="SAM" id="MobiDB-lite"/>
    </source>
</evidence>
<feature type="compositionally biased region" description="Acidic residues" evidence="1">
    <location>
        <begin position="427"/>
        <end position="437"/>
    </location>
</feature>
<accession>A0ABQ5GAV6</accession>
<protein>
    <submittedName>
        <fullName evidence="2">Uncharacterized protein</fullName>
    </submittedName>
</protein>